<evidence type="ECO:0000256" key="4">
    <source>
        <dbReference type="ARBA" id="ARBA00020902"/>
    </source>
</evidence>
<dbReference type="InterPro" id="IPR003835">
    <property type="entry name" value="Glyco_trans_19"/>
</dbReference>
<dbReference type="PANTHER" id="PTHR30372">
    <property type="entry name" value="LIPID-A-DISACCHARIDE SYNTHASE"/>
    <property type="match status" value="1"/>
</dbReference>
<comment type="catalytic activity">
    <reaction evidence="10 11">
        <text>a lipid X + a UDP-2-N,3-O-bis[(3R)-3-hydroxyacyl]-alpha-D-glucosamine = a lipid A disaccharide + UDP + H(+)</text>
        <dbReference type="Rhea" id="RHEA:67828"/>
        <dbReference type="ChEBI" id="CHEBI:15378"/>
        <dbReference type="ChEBI" id="CHEBI:58223"/>
        <dbReference type="ChEBI" id="CHEBI:137748"/>
        <dbReference type="ChEBI" id="CHEBI:176338"/>
        <dbReference type="ChEBI" id="CHEBI:176343"/>
        <dbReference type="EC" id="2.4.1.182"/>
    </reaction>
</comment>
<evidence type="ECO:0000256" key="9">
    <source>
        <dbReference type="ARBA" id="ARBA00023098"/>
    </source>
</evidence>
<keyword evidence="9 11" id="KW-0443">Lipid metabolism</keyword>
<dbReference type="HAMAP" id="MF_00392">
    <property type="entry name" value="LpxB"/>
    <property type="match status" value="1"/>
</dbReference>
<comment type="pathway">
    <text evidence="11">Bacterial outer membrane biogenesis; LPS lipid A biosynthesis.</text>
</comment>
<dbReference type="GO" id="GO:0016020">
    <property type="term" value="C:membrane"/>
    <property type="evidence" value="ECO:0007669"/>
    <property type="project" value="GOC"/>
</dbReference>
<evidence type="ECO:0000313" key="12">
    <source>
        <dbReference type="EMBL" id="MCG7948129.1"/>
    </source>
</evidence>
<evidence type="ECO:0000313" key="13">
    <source>
        <dbReference type="Proteomes" id="UP000886667"/>
    </source>
</evidence>
<comment type="function">
    <text evidence="1 11">Condensation of UDP-2,3-diacylglucosamine and 2,3-diacylglucosamine-1-phosphate to form lipid A disaccharide, a precursor of lipid A, a phosphorylated glycolipid that anchors the lipopolysaccharide to the outer membrane of the cell.</text>
</comment>
<evidence type="ECO:0000256" key="8">
    <source>
        <dbReference type="ARBA" id="ARBA00022679"/>
    </source>
</evidence>
<dbReference type="Proteomes" id="UP000886667">
    <property type="component" value="Unassembled WGS sequence"/>
</dbReference>
<dbReference type="Pfam" id="PF02684">
    <property type="entry name" value="LpxB"/>
    <property type="match status" value="1"/>
</dbReference>
<organism evidence="12 13">
    <name type="scientific">Candidatus Thiodiazotropha taylori</name>
    <dbReference type="NCBI Taxonomy" id="2792791"/>
    <lineage>
        <taxon>Bacteria</taxon>
        <taxon>Pseudomonadati</taxon>
        <taxon>Pseudomonadota</taxon>
        <taxon>Gammaproteobacteria</taxon>
        <taxon>Chromatiales</taxon>
        <taxon>Sedimenticolaceae</taxon>
        <taxon>Candidatus Thiodiazotropha</taxon>
    </lineage>
</organism>
<dbReference type="SUPFAM" id="SSF53756">
    <property type="entry name" value="UDP-Glycosyltransferase/glycogen phosphorylase"/>
    <property type="match status" value="1"/>
</dbReference>
<comment type="caution">
    <text evidence="12">The sequence shown here is derived from an EMBL/GenBank/DDBJ whole genome shotgun (WGS) entry which is preliminary data.</text>
</comment>
<dbReference type="GO" id="GO:0009245">
    <property type="term" value="P:lipid A biosynthetic process"/>
    <property type="evidence" value="ECO:0007669"/>
    <property type="project" value="UniProtKB-UniRule"/>
</dbReference>
<gene>
    <name evidence="11 12" type="primary">lpxB</name>
    <name evidence="12" type="ORF">JAZ07_17435</name>
</gene>
<dbReference type="GO" id="GO:0005543">
    <property type="term" value="F:phospholipid binding"/>
    <property type="evidence" value="ECO:0007669"/>
    <property type="project" value="TreeGrafter"/>
</dbReference>
<dbReference type="GO" id="GO:0008915">
    <property type="term" value="F:lipid-A-disaccharide synthase activity"/>
    <property type="evidence" value="ECO:0007669"/>
    <property type="project" value="UniProtKB-UniRule"/>
</dbReference>
<evidence type="ECO:0000256" key="10">
    <source>
        <dbReference type="ARBA" id="ARBA00048975"/>
    </source>
</evidence>
<keyword evidence="5 11" id="KW-0444">Lipid biosynthesis</keyword>
<dbReference type="Gene3D" id="3.40.50.2000">
    <property type="entry name" value="Glycogen Phosphorylase B"/>
    <property type="match status" value="1"/>
</dbReference>
<dbReference type="AlphaFoldDB" id="A0A9E4N611"/>
<dbReference type="EC" id="2.4.1.182" evidence="3 11"/>
<proteinExistence type="inferred from homology"/>
<protein>
    <recommendedName>
        <fullName evidence="4 11">Lipid-A-disaccharide synthase</fullName>
        <ecNumber evidence="3 11">2.4.1.182</ecNumber>
    </recommendedName>
</protein>
<keyword evidence="6 11" id="KW-0441">Lipid A biosynthesis</keyword>
<evidence type="ECO:0000256" key="7">
    <source>
        <dbReference type="ARBA" id="ARBA00022676"/>
    </source>
</evidence>
<reference evidence="12" key="1">
    <citation type="journal article" date="2021" name="Proc. Natl. Acad. Sci. U.S.A.">
        <title>Global biogeography of chemosynthetic symbionts reveals both localized and globally distributed symbiont groups. .</title>
        <authorList>
            <person name="Osvatic J.T."/>
            <person name="Wilkins L.G.E."/>
            <person name="Leibrecht L."/>
            <person name="Leray M."/>
            <person name="Zauner S."/>
            <person name="Polzin J."/>
            <person name="Camacho Y."/>
            <person name="Gros O."/>
            <person name="van Gils J.A."/>
            <person name="Eisen J.A."/>
            <person name="Petersen J.M."/>
            <person name="Yuen B."/>
        </authorList>
    </citation>
    <scope>NUCLEOTIDE SEQUENCE</scope>
    <source>
        <strain evidence="12">MAGclacostrist064TRANS</strain>
    </source>
</reference>
<evidence type="ECO:0000256" key="1">
    <source>
        <dbReference type="ARBA" id="ARBA00002056"/>
    </source>
</evidence>
<keyword evidence="8 11" id="KW-0808">Transferase</keyword>
<sequence>MQSVNQAKPIRVGIIVNEVSGDQLAAALIQALRERSPGMVFEGMTGPLMEAAGCRSLASMDPVMGLFEVLGHLPGLLKTRRQLISHFLNDPPDLVLGVDAPDFNLALETRLKQSGIKTAHWVSPTVWAWRQGRVKKLRKAVDLMLCIFDFEVDFLQQHRVPAAYVGHPLADQIPLQPLDPHEVRSELGLAPEGPVVALLPGSRMSEVSRLAEPFAETACWLKRRKPELQFVAPMVNEPIRQVFQAALAKQSPGVDVKLLEGESRQAIGAADLVLTASGTATLETLLLKKPMVVAYRLSALTAWLIRRFKLLKTPYVAIANLLSEKMLAPEFLQEACQADLMGQAIIDLLDDPQQREDIARRYQQIHQHLRQNAAERAAELVLELIGPKT</sequence>
<dbReference type="NCBIfam" id="TIGR00215">
    <property type="entry name" value="lpxB"/>
    <property type="match status" value="1"/>
</dbReference>
<evidence type="ECO:0000256" key="3">
    <source>
        <dbReference type="ARBA" id="ARBA00012687"/>
    </source>
</evidence>
<comment type="similarity">
    <text evidence="2 11">Belongs to the LpxB family.</text>
</comment>
<accession>A0A9E4N611</accession>
<name>A0A9E4N611_9GAMM</name>
<dbReference type="PANTHER" id="PTHR30372:SF4">
    <property type="entry name" value="LIPID-A-DISACCHARIDE SYNTHASE, MITOCHONDRIAL-RELATED"/>
    <property type="match status" value="1"/>
</dbReference>
<evidence type="ECO:0000256" key="11">
    <source>
        <dbReference type="HAMAP-Rule" id="MF_00392"/>
    </source>
</evidence>
<evidence type="ECO:0000256" key="6">
    <source>
        <dbReference type="ARBA" id="ARBA00022556"/>
    </source>
</evidence>
<evidence type="ECO:0000256" key="5">
    <source>
        <dbReference type="ARBA" id="ARBA00022516"/>
    </source>
</evidence>
<evidence type="ECO:0000256" key="2">
    <source>
        <dbReference type="ARBA" id="ARBA00007868"/>
    </source>
</evidence>
<keyword evidence="7 11" id="KW-0328">Glycosyltransferase</keyword>
<dbReference type="EMBL" id="JAEPCM010000629">
    <property type="protein sequence ID" value="MCG7948129.1"/>
    <property type="molecule type" value="Genomic_DNA"/>
</dbReference>